<dbReference type="PRINTS" id="PR00475">
    <property type="entry name" value="HEXOKINASE"/>
</dbReference>
<proteinExistence type="inferred from homology"/>
<comment type="caution">
    <text evidence="7">The sequence shown here is derived from an EMBL/GenBank/DDBJ whole genome shotgun (WGS) entry which is preliminary data.</text>
</comment>
<evidence type="ECO:0000256" key="3">
    <source>
        <dbReference type="ARBA" id="ARBA00023152"/>
    </source>
</evidence>
<evidence type="ECO:0000313" key="7">
    <source>
        <dbReference type="EMBL" id="KAF0915373.1"/>
    </source>
</evidence>
<evidence type="ECO:0000256" key="5">
    <source>
        <dbReference type="RuleBase" id="RU362007"/>
    </source>
</evidence>
<gene>
    <name evidence="7" type="ORF">E2562_035933</name>
</gene>
<dbReference type="InterPro" id="IPR001312">
    <property type="entry name" value="Hexokinase"/>
</dbReference>
<keyword evidence="5" id="KW-0418">Kinase</keyword>
<dbReference type="InterPro" id="IPR022673">
    <property type="entry name" value="Hexokinase_C"/>
</dbReference>
<accession>A0A6G1DUM9</accession>
<evidence type="ECO:0000256" key="1">
    <source>
        <dbReference type="ARBA" id="ARBA00004921"/>
    </source>
</evidence>
<keyword evidence="5" id="KW-0547">Nucleotide-binding</keyword>
<dbReference type="GO" id="GO:0005524">
    <property type="term" value="F:ATP binding"/>
    <property type="evidence" value="ECO:0007669"/>
    <property type="project" value="UniProtKB-UniRule"/>
</dbReference>
<feature type="domain" description="Hexokinase C-terminal" evidence="6">
    <location>
        <begin position="3"/>
        <end position="104"/>
    </location>
</feature>
<comment type="pathway">
    <text evidence="1">Carbohydrate degradation.</text>
</comment>
<sequence length="105" mass="11436">MVAEKLSKRLKIRGTSLETRRMVVEICDIIAARSARLAAAGIVGILTKIGRGGPGDRRRSVVAIDGGLFEHYSKFWRCMESTLSEMLGEEAAARVFVKLANDGSL</sequence>
<organism evidence="7 8">
    <name type="scientific">Oryza meyeriana var. granulata</name>
    <dbReference type="NCBI Taxonomy" id="110450"/>
    <lineage>
        <taxon>Eukaryota</taxon>
        <taxon>Viridiplantae</taxon>
        <taxon>Streptophyta</taxon>
        <taxon>Embryophyta</taxon>
        <taxon>Tracheophyta</taxon>
        <taxon>Spermatophyta</taxon>
        <taxon>Magnoliopsida</taxon>
        <taxon>Liliopsida</taxon>
        <taxon>Poales</taxon>
        <taxon>Poaceae</taxon>
        <taxon>BOP clade</taxon>
        <taxon>Oryzoideae</taxon>
        <taxon>Oryzeae</taxon>
        <taxon>Oryzinae</taxon>
        <taxon>Oryza</taxon>
        <taxon>Oryza meyeriana</taxon>
    </lineage>
</organism>
<dbReference type="PROSITE" id="PS51748">
    <property type="entry name" value="HEXOKINASE_2"/>
    <property type="match status" value="1"/>
</dbReference>
<name>A0A6G1DUM9_9ORYZ</name>
<dbReference type="EC" id="2.7.1.-" evidence="5"/>
<dbReference type="GO" id="GO:0005829">
    <property type="term" value="C:cytosol"/>
    <property type="evidence" value="ECO:0007669"/>
    <property type="project" value="TreeGrafter"/>
</dbReference>
<dbReference type="GO" id="GO:0006096">
    <property type="term" value="P:glycolytic process"/>
    <property type="evidence" value="ECO:0007669"/>
    <property type="project" value="UniProtKB-KW"/>
</dbReference>
<keyword evidence="5" id="KW-0067">ATP-binding</keyword>
<dbReference type="GO" id="GO:0006006">
    <property type="term" value="P:glucose metabolic process"/>
    <property type="evidence" value="ECO:0007669"/>
    <property type="project" value="TreeGrafter"/>
</dbReference>
<evidence type="ECO:0000256" key="2">
    <source>
        <dbReference type="ARBA" id="ARBA00005028"/>
    </source>
</evidence>
<dbReference type="GO" id="GO:0008865">
    <property type="term" value="F:fructokinase activity"/>
    <property type="evidence" value="ECO:0007669"/>
    <property type="project" value="TreeGrafter"/>
</dbReference>
<dbReference type="PANTHER" id="PTHR19443">
    <property type="entry name" value="HEXOKINASE"/>
    <property type="match status" value="1"/>
</dbReference>
<comment type="pathway">
    <text evidence="2">Carbohydrate metabolism; hexose metabolism.</text>
</comment>
<keyword evidence="8" id="KW-1185">Reference proteome</keyword>
<keyword evidence="5" id="KW-0808">Transferase</keyword>
<dbReference type="Gene3D" id="3.40.367.20">
    <property type="match status" value="1"/>
</dbReference>
<dbReference type="GO" id="GO:0005739">
    <property type="term" value="C:mitochondrion"/>
    <property type="evidence" value="ECO:0007669"/>
    <property type="project" value="TreeGrafter"/>
</dbReference>
<dbReference type="InterPro" id="IPR043129">
    <property type="entry name" value="ATPase_NBD"/>
</dbReference>
<reference evidence="7 8" key="1">
    <citation type="submission" date="2019-11" db="EMBL/GenBank/DDBJ databases">
        <title>Whole genome sequence of Oryza granulata.</title>
        <authorList>
            <person name="Li W."/>
        </authorList>
    </citation>
    <scope>NUCLEOTIDE SEQUENCE [LARGE SCALE GENOMIC DNA]</scope>
    <source>
        <strain evidence="8">cv. Menghai</strain>
        <tissue evidence="7">Leaf</tissue>
    </source>
</reference>
<dbReference type="GO" id="GO:0004340">
    <property type="term" value="F:glucokinase activity"/>
    <property type="evidence" value="ECO:0007669"/>
    <property type="project" value="TreeGrafter"/>
</dbReference>
<evidence type="ECO:0000259" key="6">
    <source>
        <dbReference type="Pfam" id="PF03727"/>
    </source>
</evidence>
<evidence type="ECO:0000313" key="8">
    <source>
        <dbReference type="Proteomes" id="UP000479710"/>
    </source>
</evidence>
<comment type="similarity">
    <text evidence="5">Belongs to the hexokinase family.</text>
</comment>
<dbReference type="EMBL" id="SPHZ02000006">
    <property type="protein sequence ID" value="KAF0915373.1"/>
    <property type="molecule type" value="Genomic_DNA"/>
</dbReference>
<comment type="catalytic activity">
    <reaction evidence="4">
        <text>D-fructose + ATP = D-fructose 6-phosphate + ADP + H(+)</text>
        <dbReference type="Rhea" id="RHEA:16125"/>
        <dbReference type="ChEBI" id="CHEBI:15378"/>
        <dbReference type="ChEBI" id="CHEBI:30616"/>
        <dbReference type="ChEBI" id="CHEBI:37721"/>
        <dbReference type="ChEBI" id="CHEBI:61527"/>
        <dbReference type="ChEBI" id="CHEBI:456216"/>
        <dbReference type="EC" id="2.7.1.1"/>
    </reaction>
    <physiologicalReaction direction="left-to-right" evidence="4">
        <dbReference type="Rhea" id="RHEA:16126"/>
    </physiologicalReaction>
</comment>
<dbReference type="UniPathway" id="UPA00242"/>
<evidence type="ECO:0000256" key="4">
    <source>
        <dbReference type="ARBA" id="ARBA00047905"/>
    </source>
</evidence>
<dbReference type="Pfam" id="PF03727">
    <property type="entry name" value="Hexokinase_2"/>
    <property type="match status" value="1"/>
</dbReference>
<dbReference type="OrthoDB" id="419537at2759"/>
<dbReference type="GO" id="GO:0005536">
    <property type="term" value="F:D-glucose binding"/>
    <property type="evidence" value="ECO:0007669"/>
    <property type="project" value="InterPro"/>
</dbReference>
<keyword evidence="3 5" id="KW-0324">Glycolysis</keyword>
<dbReference type="Proteomes" id="UP000479710">
    <property type="component" value="Unassembled WGS sequence"/>
</dbReference>
<dbReference type="SUPFAM" id="SSF53067">
    <property type="entry name" value="Actin-like ATPase domain"/>
    <property type="match status" value="1"/>
</dbReference>
<dbReference type="PANTHER" id="PTHR19443:SF87">
    <property type="entry name" value="HEXOKINASE-7"/>
    <property type="match status" value="1"/>
</dbReference>
<dbReference type="GO" id="GO:0001678">
    <property type="term" value="P:intracellular glucose homeostasis"/>
    <property type="evidence" value="ECO:0007669"/>
    <property type="project" value="InterPro"/>
</dbReference>
<protein>
    <recommendedName>
        <fullName evidence="5">Phosphotransferase</fullName>
        <ecNumber evidence="5">2.7.1.-</ecNumber>
    </recommendedName>
</protein>
<dbReference type="AlphaFoldDB" id="A0A6G1DUM9"/>